<reference evidence="2 3" key="1">
    <citation type="journal article" date="2019" name="Int. J. Syst. Evol. Microbiol.">
        <title>The Global Catalogue of Microorganisms (GCM) 10K type strain sequencing project: providing services to taxonomists for standard genome sequencing and annotation.</title>
        <authorList>
            <consortium name="The Broad Institute Genomics Platform"/>
            <consortium name="The Broad Institute Genome Sequencing Center for Infectious Disease"/>
            <person name="Wu L."/>
            <person name="Ma J."/>
        </authorList>
    </citation>
    <scope>NUCLEOTIDE SEQUENCE [LARGE SCALE GENOMIC DNA]</scope>
    <source>
        <strain evidence="2 3">PSRA2</strain>
    </source>
</reference>
<feature type="domain" description="SnoaL-like" evidence="1">
    <location>
        <begin position="5"/>
        <end position="120"/>
    </location>
</feature>
<dbReference type="RefSeq" id="WP_304446957.1">
    <property type="nucleotide sequence ID" value="NZ_JARRAH010000001.1"/>
</dbReference>
<dbReference type="EMBL" id="JBHSXM010000001">
    <property type="protein sequence ID" value="MFC6835250.1"/>
    <property type="molecule type" value="Genomic_DNA"/>
</dbReference>
<evidence type="ECO:0000259" key="1">
    <source>
        <dbReference type="Pfam" id="PF13474"/>
    </source>
</evidence>
<proteinExistence type="predicted"/>
<comment type="caution">
    <text evidence="2">The sequence shown here is derived from an EMBL/GenBank/DDBJ whole genome shotgun (WGS) entry which is preliminary data.</text>
</comment>
<organism evidence="2 3">
    <name type="scientific">Halomarina ordinaria</name>
    <dbReference type="NCBI Taxonomy" id="3033939"/>
    <lineage>
        <taxon>Archaea</taxon>
        <taxon>Methanobacteriati</taxon>
        <taxon>Methanobacteriota</taxon>
        <taxon>Stenosarchaea group</taxon>
        <taxon>Halobacteria</taxon>
        <taxon>Halobacteriales</taxon>
        <taxon>Natronomonadaceae</taxon>
        <taxon>Halomarina</taxon>
    </lineage>
</organism>
<dbReference type="AlphaFoldDB" id="A0ABD5U6S2"/>
<evidence type="ECO:0000313" key="3">
    <source>
        <dbReference type="Proteomes" id="UP001596406"/>
    </source>
</evidence>
<dbReference type="Pfam" id="PF13474">
    <property type="entry name" value="SnoaL_3"/>
    <property type="match status" value="1"/>
</dbReference>
<gene>
    <name evidence="2" type="ORF">ACFQHK_01855</name>
</gene>
<protein>
    <submittedName>
        <fullName evidence="2">AtzH-like domain-containing protein</fullName>
    </submittedName>
</protein>
<evidence type="ECO:0000313" key="2">
    <source>
        <dbReference type="EMBL" id="MFC6835250.1"/>
    </source>
</evidence>
<dbReference type="Gene3D" id="3.10.450.50">
    <property type="match status" value="1"/>
</dbReference>
<dbReference type="Proteomes" id="UP001596406">
    <property type="component" value="Unassembled WGS sequence"/>
</dbReference>
<dbReference type="SUPFAM" id="SSF54427">
    <property type="entry name" value="NTF2-like"/>
    <property type="match status" value="1"/>
</dbReference>
<name>A0ABD5U6S2_9EURY</name>
<keyword evidence="3" id="KW-1185">Reference proteome</keyword>
<dbReference type="InterPro" id="IPR032710">
    <property type="entry name" value="NTF2-like_dom_sf"/>
</dbReference>
<sequence length="125" mass="14016">MDAETTVREYYAALRDGDPLAPFFLEADGVVKFGLSERLAGYDAVADGLHEQTRTTTDWVVESAALVVETRGDAGWFSDDVFMAWTDTERGIRYEFDTRWSGTLLRVEGEWRVAGMHVSTTQEGL</sequence>
<accession>A0ABD5U6S2</accession>
<dbReference type="InterPro" id="IPR037401">
    <property type="entry name" value="SnoaL-like"/>
</dbReference>